<dbReference type="AlphaFoldDB" id="A0A2T0SAM8"/>
<name>A0A2T0SAM8_9ACTN</name>
<proteinExistence type="predicted"/>
<sequence>MFDDASPVGAYGFRLDPAVFGRRYLHEAGPGWPALDVRVGTEPPARDGWREAFSGDGWAVHVDRGARGVSWSGAELPDPDGLVHPMLALAVCAATLERGGDCLHAGGVLTPDGVVAVLGSSGGGKTSTMAWLALRAGLDIFTDDHLNVRDGVAHAGPRCLDLRPDAAVHLDLARHARQVRRSCRHRYPLPVPRRLSAPVVRTVILEWGPEVTATPVPPRERLGHIATHRTAQPVDGNLTVPLALAALPMIRLARPQNFGCMPEVERVLVGG</sequence>
<protein>
    <recommendedName>
        <fullName evidence="3">Hpr(Ser) kinase/phosphatase</fullName>
    </recommendedName>
</protein>
<reference evidence="1 2" key="1">
    <citation type="submission" date="2018-03" db="EMBL/GenBank/DDBJ databases">
        <title>Genomic Encyclopedia of Archaeal and Bacterial Type Strains, Phase II (KMG-II): from individual species to whole genera.</title>
        <authorList>
            <person name="Goeker M."/>
        </authorList>
    </citation>
    <scope>NUCLEOTIDE SEQUENCE [LARGE SCALE GENOMIC DNA]</scope>
    <source>
        <strain evidence="1 2">DSM 45348</strain>
    </source>
</reference>
<evidence type="ECO:0000313" key="2">
    <source>
        <dbReference type="Proteomes" id="UP000239209"/>
    </source>
</evidence>
<comment type="caution">
    <text evidence="1">The sequence shown here is derived from an EMBL/GenBank/DDBJ whole genome shotgun (WGS) entry which is preliminary data.</text>
</comment>
<dbReference type="RefSeq" id="WP_106126122.1">
    <property type="nucleotide sequence ID" value="NZ_PVZG01000004.1"/>
</dbReference>
<dbReference type="EMBL" id="PVZG01000004">
    <property type="protein sequence ID" value="PRY30476.1"/>
    <property type="molecule type" value="Genomic_DNA"/>
</dbReference>
<gene>
    <name evidence="1" type="ORF">CLV70_10428</name>
</gene>
<accession>A0A2T0SAM8</accession>
<evidence type="ECO:0000313" key="1">
    <source>
        <dbReference type="EMBL" id="PRY30476.1"/>
    </source>
</evidence>
<keyword evidence="2" id="KW-1185">Reference proteome</keyword>
<organism evidence="1 2">
    <name type="scientific">Pseudosporangium ferrugineum</name>
    <dbReference type="NCBI Taxonomy" id="439699"/>
    <lineage>
        <taxon>Bacteria</taxon>
        <taxon>Bacillati</taxon>
        <taxon>Actinomycetota</taxon>
        <taxon>Actinomycetes</taxon>
        <taxon>Micromonosporales</taxon>
        <taxon>Micromonosporaceae</taxon>
        <taxon>Pseudosporangium</taxon>
    </lineage>
</organism>
<dbReference type="Proteomes" id="UP000239209">
    <property type="component" value="Unassembled WGS sequence"/>
</dbReference>
<dbReference type="OrthoDB" id="3337592at2"/>
<evidence type="ECO:0008006" key="3">
    <source>
        <dbReference type="Google" id="ProtNLM"/>
    </source>
</evidence>